<dbReference type="GO" id="GO:0009279">
    <property type="term" value="C:cell outer membrane"/>
    <property type="evidence" value="ECO:0007669"/>
    <property type="project" value="UniProtKB-SubCell"/>
</dbReference>
<dbReference type="AlphaFoldDB" id="A0A6D2G9D8"/>
<feature type="signal peptide" evidence="8">
    <location>
        <begin position="1"/>
        <end position="22"/>
    </location>
</feature>
<evidence type="ECO:0000256" key="6">
    <source>
        <dbReference type="ARBA" id="ARBA00023114"/>
    </source>
</evidence>
<feature type="chain" id="PRO_5025511535" evidence="8">
    <location>
        <begin position="23"/>
        <end position="145"/>
    </location>
</feature>
<dbReference type="SUPFAM" id="SSF56935">
    <property type="entry name" value="Porins"/>
    <property type="match status" value="1"/>
</dbReference>
<evidence type="ECO:0000256" key="4">
    <source>
        <dbReference type="ARBA" id="ARBA00022692"/>
    </source>
</evidence>
<dbReference type="InterPro" id="IPR050298">
    <property type="entry name" value="Gram-neg_bact_OMP"/>
</dbReference>
<keyword evidence="6" id="KW-0406">Ion transport</keyword>
<dbReference type="InterPro" id="IPR001702">
    <property type="entry name" value="Porin_Gram-ve"/>
</dbReference>
<dbReference type="Gene3D" id="2.40.160.10">
    <property type="entry name" value="Porin"/>
    <property type="match status" value="1"/>
</dbReference>
<keyword evidence="3" id="KW-1134">Transmembrane beta strand</keyword>
<evidence type="ECO:0000256" key="7">
    <source>
        <dbReference type="ARBA" id="ARBA00023237"/>
    </source>
</evidence>
<reference evidence="9 10" key="1">
    <citation type="submission" date="2018-12" db="EMBL/GenBank/DDBJ databases">
        <authorList>
            <consortium name="Pathogen Informatics"/>
        </authorList>
    </citation>
    <scope>NUCLEOTIDE SEQUENCE [LARGE SCALE GENOMIC DNA]</scope>
    <source>
        <strain evidence="9 10">NCTC5773</strain>
    </source>
</reference>
<keyword evidence="3" id="KW-0472">Membrane</keyword>
<dbReference type="PANTHER" id="PTHR34501">
    <property type="entry name" value="PROTEIN YDDL-RELATED"/>
    <property type="match status" value="1"/>
</dbReference>
<dbReference type="PRINTS" id="PR00183">
    <property type="entry name" value="ECOLIPORIN"/>
</dbReference>
<gene>
    <name evidence="9" type="primary">ompF_1</name>
    <name evidence="9" type="ORF">NCTC5773_03172</name>
</gene>
<accession>A0A6D2G9D8</accession>
<dbReference type="GO" id="GO:0015288">
    <property type="term" value="F:porin activity"/>
    <property type="evidence" value="ECO:0007669"/>
    <property type="project" value="UniProtKB-KW"/>
</dbReference>
<evidence type="ECO:0000256" key="5">
    <source>
        <dbReference type="ARBA" id="ARBA00022729"/>
    </source>
</evidence>
<dbReference type="InterPro" id="IPR023614">
    <property type="entry name" value="Porin_dom_sf"/>
</dbReference>
<dbReference type="Proteomes" id="UP000267858">
    <property type="component" value="Chromosome"/>
</dbReference>
<keyword evidence="6" id="KW-0626">Porin</keyword>
<dbReference type="PANTHER" id="PTHR34501:SF8">
    <property type="entry name" value="OUTER MEMBRANE PORIN N-RELATED"/>
    <property type="match status" value="1"/>
</dbReference>
<comment type="subcellular location">
    <subcellularLocation>
        <location evidence="1">Cell outer membrane</location>
        <topology evidence="1">Multi-pass membrane protein</topology>
    </subcellularLocation>
</comment>
<keyword evidence="4" id="KW-0812">Transmembrane</keyword>
<dbReference type="InterPro" id="IPR001897">
    <property type="entry name" value="Porin_gammaproteobac"/>
</dbReference>
<dbReference type="EMBL" id="LR134141">
    <property type="protein sequence ID" value="VEA04381.1"/>
    <property type="molecule type" value="Genomic_DNA"/>
</dbReference>
<organism evidence="9 10">
    <name type="scientific">Salmonella enterica subsp. salamae</name>
    <dbReference type="NCBI Taxonomy" id="59202"/>
    <lineage>
        <taxon>Bacteria</taxon>
        <taxon>Pseudomonadati</taxon>
        <taxon>Pseudomonadota</taxon>
        <taxon>Gammaproteobacteria</taxon>
        <taxon>Enterobacterales</taxon>
        <taxon>Enterobacteriaceae</taxon>
        <taxon>Salmonella</taxon>
    </lineage>
</organism>
<evidence type="ECO:0000313" key="10">
    <source>
        <dbReference type="Proteomes" id="UP000267858"/>
    </source>
</evidence>
<dbReference type="Pfam" id="PF00267">
    <property type="entry name" value="Porin_1"/>
    <property type="match status" value="1"/>
</dbReference>
<evidence type="ECO:0000256" key="8">
    <source>
        <dbReference type="SAM" id="SignalP"/>
    </source>
</evidence>
<proteinExistence type="predicted"/>
<evidence type="ECO:0000256" key="1">
    <source>
        <dbReference type="ARBA" id="ARBA00004571"/>
    </source>
</evidence>
<keyword evidence="2" id="KW-0813">Transport</keyword>
<name>A0A6D2G9D8_SALER</name>
<dbReference type="GO" id="GO:0046930">
    <property type="term" value="C:pore complex"/>
    <property type="evidence" value="ECO:0007669"/>
    <property type="project" value="UniProtKB-KW"/>
</dbReference>
<protein>
    <submittedName>
        <fullName evidence="9">Outer membrane protein 1a (IAbf), porin</fullName>
    </submittedName>
</protein>
<dbReference type="GO" id="GO:0034220">
    <property type="term" value="P:monoatomic ion transmembrane transport"/>
    <property type="evidence" value="ECO:0007669"/>
    <property type="project" value="InterPro"/>
</dbReference>
<evidence type="ECO:0000256" key="2">
    <source>
        <dbReference type="ARBA" id="ARBA00022448"/>
    </source>
</evidence>
<evidence type="ECO:0000313" key="9">
    <source>
        <dbReference type="EMBL" id="VEA04381.1"/>
    </source>
</evidence>
<evidence type="ECO:0000256" key="3">
    <source>
        <dbReference type="ARBA" id="ARBA00022452"/>
    </source>
</evidence>
<sequence length="145" mass="16147">MMKRKILAAVIPALLAAATANAAEIYNKDGNKLDLYGKAVGRHVWTTTGDSKNADQTYAQIGFKGETQINTDLTGFGQWEYRTKADRAEGEQQNSNLVRLAFAGLKYAEVGSIDYGRNYGIVYDVESYTDMAPLLLRRNLGRRLY</sequence>
<keyword evidence="5 8" id="KW-0732">Signal</keyword>
<keyword evidence="7" id="KW-0998">Cell outer membrane</keyword>